<dbReference type="Proteomes" id="UP000053676">
    <property type="component" value="Unassembled WGS sequence"/>
</dbReference>
<dbReference type="STRING" id="51031.W2TK50"/>
<gene>
    <name evidence="12" type="ORF">NECAME_08544</name>
</gene>
<dbReference type="EMBL" id="KI658746">
    <property type="protein sequence ID" value="ETN81367.1"/>
    <property type="molecule type" value="Genomic_DNA"/>
</dbReference>
<dbReference type="InterPro" id="IPR036734">
    <property type="entry name" value="Neur_chan_lig-bd_sf"/>
</dbReference>
<comment type="subcellular location">
    <subcellularLocation>
        <location evidence="10">Synaptic cell membrane</location>
        <topology evidence="10">Multi-pass membrane protein</topology>
    </subcellularLocation>
</comment>
<keyword evidence="9" id="KW-0407">Ion channel</keyword>
<evidence type="ECO:0000256" key="6">
    <source>
        <dbReference type="ARBA" id="ARBA00023136"/>
    </source>
</evidence>
<evidence type="ECO:0000256" key="9">
    <source>
        <dbReference type="ARBA" id="ARBA00023303"/>
    </source>
</evidence>
<evidence type="ECO:0000256" key="7">
    <source>
        <dbReference type="ARBA" id="ARBA00023170"/>
    </source>
</evidence>
<proteinExistence type="predicted"/>
<keyword evidence="8" id="KW-1071">Ligand-gated ion channel</keyword>
<dbReference type="GO" id="GO:0004888">
    <property type="term" value="F:transmembrane signaling receptor activity"/>
    <property type="evidence" value="ECO:0007669"/>
    <property type="project" value="InterPro"/>
</dbReference>
<evidence type="ECO:0000313" key="12">
    <source>
        <dbReference type="EMBL" id="ETN81367.1"/>
    </source>
</evidence>
<keyword evidence="2" id="KW-1003">Cell membrane</keyword>
<dbReference type="KEGG" id="nai:NECAME_08544"/>
<evidence type="ECO:0000256" key="2">
    <source>
        <dbReference type="ARBA" id="ARBA00022475"/>
    </source>
</evidence>
<dbReference type="InterPro" id="IPR002394">
    <property type="entry name" value="Nicotinic_acetylcholine_rcpt"/>
</dbReference>
<feature type="domain" description="Neurotransmitter-gated ion-channel ligand-binding" evidence="11">
    <location>
        <begin position="149"/>
        <end position="187"/>
    </location>
</feature>
<evidence type="ECO:0000256" key="4">
    <source>
        <dbReference type="ARBA" id="ARBA00023018"/>
    </source>
</evidence>
<dbReference type="InterPro" id="IPR006202">
    <property type="entry name" value="Neur_chan_lig-bd"/>
</dbReference>
<name>W2TK50_NECAM</name>
<protein>
    <recommendedName>
        <fullName evidence="11">Neurotransmitter-gated ion-channel ligand-binding domain-containing protein</fullName>
    </recommendedName>
</protein>
<keyword evidence="3" id="KW-0812">Transmembrane</keyword>
<reference evidence="13" key="1">
    <citation type="journal article" date="2014" name="Nat. Genet.">
        <title>Genome of the human hookworm Necator americanus.</title>
        <authorList>
            <person name="Tang Y.T."/>
            <person name="Gao X."/>
            <person name="Rosa B.A."/>
            <person name="Abubucker S."/>
            <person name="Hallsworth-Pepin K."/>
            <person name="Martin J."/>
            <person name="Tyagi R."/>
            <person name="Heizer E."/>
            <person name="Zhang X."/>
            <person name="Bhonagiri-Palsikar V."/>
            <person name="Minx P."/>
            <person name="Warren W.C."/>
            <person name="Wang Q."/>
            <person name="Zhan B."/>
            <person name="Hotez P.J."/>
            <person name="Sternberg P.W."/>
            <person name="Dougall A."/>
            <person name="Gaze S.T."/>
            <person name="Mulvenna J."/>
            <person name="Sotillo J."/>
            <person name="Ranganathan S."/>
            <person name="Rabelo E.M."/>
            <person name="Wilson R.K."/>
            <person name="Felgner P.L."/>
            <person name="Bethony J."/>
            <person name="Hawdon J.M."/>
            <person name="Gasser R.B."/>
            <person name="Loukas A."/>
            <person name="Mitreva M."/>
        </authorList>
    </citation>
    <scope>NUCLEOTIDE SEQUENCE [LARGE SCALE GENOMIC DNA]</scope>
</reference>
<feature type="domain" description="Neurotransmitter-gated ion-channel ligand-binding" evidence="11">
    <location>
        <begin position="205"/>
        <end position="284"/>
    </location>
</feature>
<evidence type="ECO:0000256" key="5">
    <source>
        <dbReference type="ARBA" id="ARBA00023065"/>
    </source>
</evidence>
<organism evidence="12 13">
    <name type="scientific">Necator americanus</name>
    <name type="common">Human hookworm</name>
    <dbReference type="NCBI Taxonomy" id="51031"/>
    <lineage>
        <taxon>Eukaryota</taxon>
        <taxon>Metazoa</taxon>
        <taxon>Ecdysozoa</taxon>
        <taxon>Nematoda</taxon>
        <taxon>Chromadorea</taxon>
        <taxon>Rhabditida</taxon>
        <taxon>Rhabditina</taxon>
        <taxon>Rhabditomorpha</taxon>
        <taxon>Strongyloidea</taxon>
        <taxon>Ancylostomatidae</taxon>
        <taxon>Bunostominae</taxon>
        <taxon>Necator</taxon>
    </lineage>
</organism>
<evidence type="ECO:0000313" key="13">
    <source>
        <dbReference type="Proteomes" id="UP000053676"/>
    </source>
</evidence>
<sequence>MCPYTPHSPSRLLSNGKFTKFDLKAHSISFILEVQTDKKRKKGNSNRVDTFVCEIKQFPTGVNPDSAEFEMFWKFYPIMAEHSTHTRHVLLYEFKSDHLAAETHRNSSQCTIYSNNIYLLNRDRESEHFTKAQILGGWAALSSASYLMIELLDEKNQVVDVNAWLKLTWHDYSLIWDPKKYDGVTDLSPMFSYIQTESLTGYRQDEKNQVVDVNAWLKLTWHDYSLIWDPKKYDGVTDLRFKKNQVWTPDVLLYNSADPQFDSSFQSNVLVYPDGVVNWIPPGLLVLKEYNKHYLVVSG</sequence>
<dbReference type="InterPro" id="IPR006201">
    <property type="entry name" value="Neur_channel"/>
</dbReference>
<keyword evidence="4" id="KW-0770">Synapse</keyword>
<dbReference type="PANTHER" id="PTHR18945">
    <property type="entry name" value="NEUROTRANSMITTER GATED ION CHANNEL"/>
    <property type="match status" value="1"/>
</dbReference>
<keyword evidence="7" id="KW-0675">Receptor</keyword>
<evidence type="ECO:0000256" key="8">
    <source>
        <dbReference type="ARBA" id="ARBA00023286"/>
    </source>
</evidence>
<evidence type="ECO:0000256" key="10">
    <source>
        <dbReference type="ARBA" id="ARBA00034099"/>
    </source>
</evidence>
<dbReference type="PRINTS" id="PR00254">
    <property type="entry name" value="NICOTINICR"/>
</dbReference>
<dbReference type="Pfam" id="PF02931">
    <property type="entry name" value="Neur_chan_LBD"/>
    <property type="match status" value="2"/>
</dbReference>
<keyword evidence="13" id="KW-1185">Reference proteome</keyword>
<dbReference type="GO" id="GO:0045211">
    <property type="term" value="C:postsynaptic membrane"/>
    <property type="evidence" value="ECO:0007669"/>
    <property type="project" value="InterPro"/>
</dbReference>
<evidence type="ECO:0000259" key="11">
    <source>
        <dbReference type="Pfam" id="PF02931"/>
    </source>
</evidence>
<accession>W2TK50</accession>
<dbReference type="GO" id="GO:0022848">
    <property type="term" value="F:acetylcholine-gated monoatomic cation-selective channel activity"/>
    <property type="evidence" value="ECO:0007669"/>
    <property type="project" value="InterPro"/>
</dbReference>
<keyword evidence="6" id="KW-0472">Membrane</keyword>
<dbReference type="OrthoDB" id="5912342at2759"/>
<keyword evidence="1" id="KW-0813">Transport</keyword>
<dbReference type="SUPFAM" id="SSF63712">
    <property type="entry name" value="Nicotinic receptor ligand binding domain-like"/>
    <property type="match status" value="2"/>
</dbReference>
<evidence type="ECO:0000256" key="3">
    <source>
        <dbReference type="ARBA" id="ARBA00022692"/>
    </source>
</evidence>
<keyword evidence="5" id="KW-0406">Ion transport</keyword>
<dbReference type="AlphaFoldDB" id="W2TK50"/>
<evidence type="ECO:0000256" key="1">
    <source>
        <dbReference type="ARBA" id="ARBA00022448"/>
    </source>
</evidence>
<dbReference type="Gene3D" id="2.70.170.10">
    <property type="entry name" value="Neurotransmitter-gated ion-channel ligand-binding domain"/>
    <property type="match status" value="2"/>
</dbReference>